<protein>
    <recommendedName>
        <fullName evidence="3 6">Flagellar basal body rod protein FlgB</fullName>
    </recommendedName>
</protein>
<dbReference type="RefSeq" id="WP_013050691.1">
    <property type="nucleotide sequence ID" value="NC_014012.1"/>
</dbReference>
<evidence type="ECO:0000256" key="3">
    <source>
        <dbReference type="ARBA" id="ARBA00014376"/>
    </source>
</evidence>
<dbReference type="PIRSF" id="PIRSF002889">
    <property type="entry name" value="Rod_FlgB"/>
    <property type="match status" value="1"/>
</dbReference>
<dbReference type="Pfam" id="PF00460">
    <property type="entry name" value="Flg_bb_rod"/>
    <property type="match status" value="1"/>
</dbReference>
<comment type="similarity">
    <text evidence="2 6">Belongs to the flagella basal body rod proteins family.</text>
</comment>
<accession>D4ZI82</accession>
<dbReference type="HOGENOM" id="CLU_125463_1_0_6"/>
<organism evidence="8 9">
    <name type="scientific">Shewanella violacea (strain JCM 10179 / CIP 106290 / LMG 19151 / DSS12)</name>
    <dbReference type="NCBI Taxonomy" id="637905"/>
    <lineage>
        <taxon>Bacteria</taxon>
        <taxon>Pseudomonadati</taxon>
        <taxon>Pseudomonadota</taxon>
        <taxon>Gammaproteobacteria</taxon>
        <taxon>Alteromonadales</taxon>
        <taxon>Shewanellaceae</taxon>
        <taxon>Shewanella</taxon>
    </lineage>
</organism>
<keyword evidence="9" id="KW-1185">Reference proteome</keyword>
<evidence type="ECO:0000313" key="8">
    <source>
        <dbReference type="EMBL" id="BAJ01381.1"/>
    </source>
</evidence>
<dbReference type="PANTHER" id="PTHR30435">
    <property type="entry name" value="FLAGELLAR PROTEIN"/>
    <property type="match status" value="1"/>
</dbReference>
<evidence type="ECO:0000256" key="2">
    <source>
        <dbReference type="ARBA" id="ARBA00009677"/>
    </source>
</evidence>
<comment type="function">
    <text evidence="5 6">Structural component of flagellum, the bacterial motility apparatus. Part of the rod structure of flagellar basal body.</text>
</comment>
<evidence type="ECO:0000313" key="9">
    <source>
        <dbReference type="Proteomes" id="UP000002350"/>
    </source>
</evidence>
<evidence type="ECO:0000259" key="7">
    <source>
        <dbReference type="Pfam" id="PF00460"/>
    </source>
</evidence>
<dbReference type="InterPro" id="IPR006300">
    <property type="entry name" value="FlgB"/>
</dbReference>
<dbReference type="AlphaFoldDB" id="D4ZI82"/>
<evidence type="ECO:0000256" key="4">
    <source>
        <dbReference type="ARBA" id="ARBA00023143"/>
    </source>
</evidence>
<dbReference type="GO" id="GO:0030694">
    <property type="term" value="C:bacterial-type flagellum basal body, rod"/>
    <property type="evidence" value="ECO:0007669"/>
    <property type="project" value="InterPro"/>
</dbReference>
<dbReference type="STRING" id="637905.SVI_1410"/>
<keyword evidence="8" id="KW-0966">Cell projection</keyword>
<reference evidence="9" key="1">
    <citation type="journal article" date="2010" name="Mol. Biosyst.">
        <title>Complete genome sequence and comparative analysis of Shewanella violacea, a psychrophilic and piezophilic bacterium from deep sea floor sediments.</title>
        <authorList>
            <person name="Aono E."/>
            <person name="Baba T."/>
            <person name="Ara T."/>
            <person name="Nishi T."/>
            <person name="Nakamichi T."/>
            <person name="Inamoto E."/>
            <person name="Toyonaga H."/>
            <person name="Hasegawa M."/>
            <person name="Takai Y."/>
            <person name="Okumura Y."/>
            <person name="Baba M."/>
            <person name="Tomita M."/>
            <person name="Kato C."/>
            <person name="Oshima T."/>
            <person name="Nakasone K."/>
            <person name="Mori H."/>
        </authorList>
    </citation>
    <scope>NUCLEOTIDE SEQUENCE [LARGE SCALE GENOMIC DNA]</scope>
    <source>
        <strain evidence="9">JCM 10179 / CIP 106290 / LMG 19151 / DSS12</strain>
    </source>
</reference>
<dbReference type="EMBL" id="AP011177">
    <property type="protein sequence ID" value="BAJ01381.1"/>
    <property type="molecule type" value="Genomic_DNA"/>
</dbReference>
<dbReference type="PROSITE" id="PS00588">
    <property type="entry name" value="FLAGELLA_BB_ROD"/>
    <property type="match status" value="1"/>
</dbReference>
<evidence type="ECO:0000256" key="1">
    <source>
        <dbReference type="ARBA" id="ARBA00004117"/>
    </source>
</evidence>
<evidence type="ECO:0000256" key="6">
    <source>
        <dbReference type="PIRNR" id="PIRNR002889"/>
    </source>
</evidence>
<dbReference type="InterPro" id="IPR019776">
    <property type="entry name" value="Flagellar_basal_body_rod_CS"/>
</dbReference>
<dbReference type="PANTHER" id="PTHR30435:SF12">
    <property type="entry name" value="FLAGELLAR BASAL BODY ROD PROTEIN FLGB"/>
    <property type="match status" value="1"/>
</dbReference>
<dbReference type="NCBIfam" id="TIGR01396">
    <property type="entry name" value="FlgB"/>
    <property type="match status" value="1"/>
</dbReference>
<dbReference type="InterPro" id="IPR001444">
    <property type="entry name" value="Flag_bb_rod_N"/>
</dbReference>
<feature type="domain" description="Flagellar basal body rod protein N-terminal" evidence="7">
    <location>
        <begin position="19"/>
        <end position="39"/>
    </location>
</feature>
<proteinExistence type="inferred from homology"/>
<dbReference type="eggNOG" id="COG1815">
    <property type="taxonomic scope" value="Bacteria"/>
</dbReference>
<keyword evidence="8" id="KW-0969">Cilium</keyword>
<dbReference type="KEGG" id="svo:SVI_1410"/>
<sequence>MAINFDNALGVHQYTLGIRAQRAEVIASNIANADTPHYKARDVNFDKALQAASSRQGGLAMSSSDSRHFDLEALSQQNYGYRVPNQPDTGDGNTVDMQKEQSEFMQNALEYQMSLGFLDGKFSGLKKAIRGD</sequence>
<name>D4ZI82_SHEVD</name>
<evidence type="ECO:0000256" key="5">
    <source>
        <dbReference type="ARBA" id="ARBA00024934"/>
    </source>
</evidence>
<dbReference type="Proteomes" id="UP000002350">
    <property type="component" value="Chromosome"/>
</dbReference>
<comment type="subunit">
    <text evidence="6">The basal body constitutes a major portion of the flagellar organelle and consists of a number of rings mounted on a central rod.</text>
</comment>
<gene>
    <name evidence="8" type="primary">flgB</name>
    <name evidence="8" type="ordered locus">SVI_1410</name>
</gene>
<dbReference type="GO" id="GO:0071978">
    <property type="term" value="P:bacterial-type flagellum-dependent swarming motility"/>
    <property type="evidence" value="ECO:0007669"/>
    <property type="project" value="TreeGrafter"/>
</dbReference>
<keyword evidence="4 6" id="KW-0975">Bacterial flagellum</keyword>
<keyword evidence="8" id="KW-0282">Flagellum</keyword>
<dbReference type="OrthoDB" id="9788334at2"/>
<comment type="subcellular location">
    <subcellularLocation>
        <location evidence="1 6">Bacterial flagellum basal body</location>
    </subcellularLocation>
</comment>